<protein>
    <submittedName>
        <fullName evidence="1">Uncharacterized protein</fullName>
    </submittedName>
</protein>
<evidence type="ECO:0000313" key="1">
    <source>
        <dbReference type="EMBL" id="MBO2461119.1"/>
    </source>
</evidence>
<keyword evidence="2" id="KW-1185">Reference proteome</keyword>
<name>A0ABS3RWI1_9ACTN</name>
<reference evidence="1 2" key="1">
    <citation type="submission" date="2021-03" db="EMBL/GenBank/DDBJ databases">
        <title>Actinomadura violae sp. nov., isolated from lichen in Thailand.</title>
        <authorList>
            <person name="Kanchanasin P."/>
            <person name="Saeng-In P."/>
            <person name="Phongsopitanun W."/>
            <person name="Yuki M."/>
            <person name="Kudo T."/>
            <person name="Ohkuma M."/>
            <person name="Tanasupawat S."/>
        </authorList>
    </citation>
    <scope>NUCLEOTIDE SEQUENCE [LARGE SCALE GENOMIC DNA]</scope>
    <source>
        <strain evidence="1 2">LCR2-06</strain>
    </source>
</reference>
<proteinExistence type="predicted"/>
<sequence length="66" mass="7168">MAVWIALPDLPERVRFPMLAWASITATVLLLKAIERPPQPAEPAYQAGFVDGYDAAATTGRKAQQS</sequence>
<accession>A0ABS3RWI1</accession>
<dbReference type="EMBL" id="JAGEPF010000016">
    <property type="protein sequence ID" value="MBO2461119.1"/>
    <property type="molecule type" value="Genomic_DNA"/>
</dbReference>
<evidence type="ECO:0000313" key="2">
    <source>
        <dbReference type="Proteomes" id="UP000680206"/>
    </source>
</evidence>
<dbReference type="RefSeq" id="WP_208244480.1">
    <property type="nucleotide sequence ID" value="NZ_JAGEPF010000016.1"/>
</dbReference>
<organism evidence="1 2">
    <name type="scientific">Actinomadura violacea</name>
    <dbReference type="NCBI Taxonomy" id="2819934"/>
    <lineage>
        <taxon>Bacteria</taxon>
        <taxon>Bacillati</taxon>
        <taxon>Actinomycetota</taxon>
        <taxon>Actinomycetes</taxon>
        <taxon>Streptosporangiales</taxon>
        <taxon>Thermomonosporaceae</taxon>
        <taxon>Actinomadura</taxon>
    </lineage>
</organism>
<gene>
    <name evidence="1" type="ORF">J4709_26400</name>
</gene>
<dbReference type="Proteomes" id="UP000680206">
    <property type="component" value="Unassembled WGS sequence"/>
</dbReference>
<comment type="caution">
    <text evidence="1">The sequence shown here is derived from an EMBL/GenBank/DDBJ whole genome shotgun (WGS) entry which is preliminary data.</text>
</comment>